<dbReference type="EMBL" id="JANIIK010000043">
    <property type="protein sequence ID" value="KAJ3605903.1"/>
    <property type="molecule type" value="Genomic_DNA"/>
</dbReference>
<evidence type="ECO:0000313" key="2">
    <source>
        <dbReference type="Proteomes" id="UP001148018"/>
    </source>
</evidence>
<proteinExistence type="predicted"/>
<dbReference type="AlphaFoldDB" id="A0A9Q0EGM6"/>
<accession>A0A9Q0EGM6</accession>
<keyword evidence="2" id="KW-1185">Reference proteome</keyword>
<gene>
    <name evidence="1" type="ORF">NHX12_027946</name>
</gene>
<dbReference type="Proteomes" id="UP001148018">
    <property type="component" value="Unassembled WGS sequence"/>
</dbReference>
<name>A0A9Q0EGM6_9TELE</name>
<sequence length="106" mass="11374">MQVGCSRLSMEERDQRFRDRLCLYSGQAGRLIRTCPKPTPDAKRPGLGLCSSQLVVRSGGDLTGPWPISWLCLGVALGNITSSVCQMALMDGPGSTEISVVFVVGM</sequence>
<protein>
    <submittedName>
        <fullName evidence="1">Uncharacterized protein</fullName>
    </submittedName>
</protein>
<comment type="caution">
    <text evidence="1">The sequence shown here is derived from an EMBL/GenBank/DDBJ whole genome shotgun (WGS) entry which is preliminary data.</text>
</comment>
<evidence type="ECO:0000313" key="1">
    <source>
        <dbReference type="EMBL" id="KAJ3605903.1"/>
    </source>
</evidence>
<organism evidence="1 2">
    <name type="scientific">Muraenolepis orangiensis</name>
    <name type="common">Patagonian moray cod</name>
    <dbReference type="NCBI Taxonomy" id="630683"/>
    <lineage>
        <taxon>Eukaryota</taxon>
        <taxon>Metazoa</taxon>
        <taxon>Chordata</taxon>
        <taxon>Craniata</taxon>
        <taxon>Vertebrata</taxon>
        <taxon>Euteleostomi</taxon>
        <taxon>Actinopterygii</taxon>
        <taxon>Neopterygii</taxon>
        <taxon>Teleostei</taxon>
        <taxon>Neoteleostei</taxon>
        <taxon>Acanthomorphata</taxon>
        <taxon>Zeiogadaria</taxon>
        <taxon>Gadariae</taxon>
        <taxon>Gadiformes</taxon>
        <taxon>Muraenolepidoidei</taxon>
        <taxon>Muraenolepididae</taxon>
        <taxon>Muraenolepis</taxon>
    </lineage>
</organism>
<reference evidence="1" key="1">
    <citation type="submission" date="2022-07" db="EMBL/GenBank/DDBJ databases">
        <title>Chromosome-level genome of Muraenolepis orangiensis.</title>
        <authorList>
            <person name="Kim J."/>
        </authorList>
    </citation>
    <scope>NUCLEOTIDE SEQUENCE</scope>
    <source>
        <strain evidence="1">KU_S4_2022</strain>
        <tissue evidence="1">Muscle</tissue>
    </source>
</reference>